<feature type="non-terminal residue" evidence="1">
    <location>
        <position position="1"/>
    </location>
</feature>
<gene>
    <name evidence="1" type="ORF">Q604_UNBC06187G0002</name>
</gene>
<organism evidence="1">
    <name type="scientific">human gut metagenome</name>
    <dbReference type="NCBI Taxonomy" id="408170"/>
    <lineage>
        <taxon>unclassified sequences</taxon>
        <taxon>metagenomes</taxon>
        <taxon>organismal metagenomes</taxon>
    </lineage>
</organism>
<comment type="caution">
    <text evidence="1">The sequence shown here is derived from an EMBL/GenBank/DDBJ whole genome shotgun (WGS) entry which is preliminary data.</text>
</comment>
<dbReference type="AlphaFoldDB" id="W1YC18"/>
<dbReference type="EMBL" id="AZMM01006187">
    <property type="protein sequence ID" value="ETJ39921.1"/>
    <property type="molecule type" value="Genomic_DNA"/>
</dbReference>
<accession>W1YC18</accession>
<evidence type="ECO:0000313" key="1">
    <source>
        <dbReference type="EMBL" id="ETJ39921.1"/>
    </source>
</evidence>
<proteinExistence type="predicted"/>
<reference evidence="1" key="1">
    <citation type="submission" date="2013-12" db="EMBL/GenBank/DDBJ databases">
        <title>A Varibaculum cambriense genome reconstructed from a premature infant gut community with otherwise low bacterial novelty that shifts toward anaerobic metabolism during the third week of life.</title>
        <authorList>
            <person name="Brown C.T."/>
            <person name="Sharon I."/>
            <person name="Thomas B.C."/>
            <person name="Castelle C.J."/>
            <person name="Morowitz M.J."/>
            <person name="Banfield J.F."/>
        </authorList>
    </citation>
    <scope>NUCLEOTIDE SEQUENCE</scope>
</reference>
<name>W1YC18_9ZZZZ</name>
<sequence>LAYKRKIGESGIVVSIFPTWKGKVLNFLNEQLAKIKRKIIIK</sequence>
<protein>
    <submittedName>
        <fullName evidence="1">Uncharacterized protein</fullName>
    </submittedName>
</protein>